<dbReference type="AlphaFoldDB" id="A0A2Z6SF08"/>
<organism evidence="1 2">
    <name type="scientific">Rhizophagus clarus</name>
    <dbReference type="NCBI Taxonomy" id="94130"/>
    <lineage>
        <taxon>Eukaryota</taxon>
        <taxon>Fungi</taxon>
        <taxon>Fungi incertae sedis</taxon>
        <taxon>Mucoromycota</taxon>
        <taxon>Glomeromycotina</taxon>
        <taxon>Glomeromycetes</taxon>
        <taxon>Glomerales</taxon>
        <taxon>Glomeraceae</taxon>
        <taxon>Rhizophagus</taxon>
    </lineage>
</organism>
<dbReference type="EMBL" id="BEXD01004215">
    <property type="protein sequence ID" value="GBC08422.1"/>
    <property type="molecule type" value="Genomic_DNA"/>
</dbReference>
<keyword evidence="2" id="KW-1185">Reference proteome</keyword>
<sequence>MIMEVLDHLTNNFAKDWESERVWRGIIKRITQTNVQEYIQILPSHSFQKPKRSTFMQSFASNFLVVFLLYMPTKQ</sequence>
<gene>
    <name evidence="1" type="ORF">RclHR1_00810014</name>
</gene>
<evidence type="ECO:0000313" key="2">
    <source>
        <dbReference type="Proteomes" id="UP000247702"/>
    </source>
</evidence>
<protein>
    <submittedName>
        <fullName evidence="1">Uncharacterized protein</fullName>
    </submittedName>
</protein>
<comment type="caution">
    <text evidence="1">The sequence shown here is derived from an EMBL/GenBank/DDBJ whole genome shotgun (WGS) entry which is preliminary data.</text>
</comment>
<proteinExistence type="predicted"/>
<reference evidence="1 2" key="1">
    <citation type="submission" date="2017-11" db="EMBL/GenBank/DDBJ databases">
        <title>The genome of Rhizophagus clarus HR1 reveals common genetic basis of auxotrophy among arbuscular mycorrhizal fungi.</title>
        <authorList>
            <person name="Kobayashi Y."/>
        </authorList>
    </citation>
    <scope>NUCLEOTIDE SEQUENCE [LARGE SCALE GENOMIC DNA]</scope>
    <source>
        <strain evidence="1 2">HR1</strain>
    </source>
</reference>
<dbReference type="Proteomes" id="UP000247702">
    <property type="component" value="Unassembled WGS sequence"/>
</dbReference>
<evidence type="ECO:0000313" key="1">
    <source>
        <dbReference type="EMBL" id="GBC08422.1"/>
    </source>
</evidence>
<accession>A0A2Z6SF08</accession>
<name>A0A2Z6SF08_9GLOM</name>